<evidence type="ECO:0000313" key="2">
    <source>
        <dbReference type="EMBL" id="ACR36479.1"/>
    </source>
</evidence>
<feature type="region of interest" description="Disordered" evidence="1">
    <location>
        <begin position="35"/>
        <end position="58"/>
    </location>
</feature>
<dbReference type="AlphaFoldDB" id="C4J5M9"/>
<protein>
    <submittedName>
        <fullName evidence="2">Uncharacterized protein</fullName>
    </submittedName>
</protein>
<sequence length="58" mass="6396">MVVVRRGVPGAAAVVAARRRRGDAGGVVVVRAAHSHAELHPHGGHFPLRRHREHTRRR</sequence>
<feature type="compositionally biased region" description="Basic residues" evidence="1">
    <location>
        <begin position="47"/>
        <end position="58"/>
    </location>
</feature>
<organism evidence="2">
    <name type="scientific">Zea mays</name>
    <name type="common">Maize</name>
    <dbReference type="NCBI Taxonomy" id="4577"/>
    <lineage>
        <taxon>Eukaryota</taxon>
        <taxon>Viridiplantae</taxon>
        <taxon>Streptophyta</taxon>
        <taxon>Embryophyta</taxon>
        <taxon>Tracheophyta</taxon>
        <taxon>Spermatophyta</taxon>
        <taxon>Magnoliopsida</taxon>
        <taxon>Liliopsida</taxon>
        <taxon>Poales</taxon>
        <taxon>Poaceae</taxon>
        <taxon>PACMAD clade</taxon>
        <taxon>Panicoideae</taxon>
        <taxon>Andropogonodae</taxon>
        <taxon>Andropogoneae</taxon>
        <taxon>Tripsacinae</taxon>
        <taxon>Zea</taxon>
    </lineage>
</organism>
<reference evidence="2" key="1">
    <citation type="journal article" date="2009" name="PLoS Genet.">
        <title>Sequencing, mapping, and analysis of 27,455 maize full-length cDNAs.</title>
        <authorList>
            <person name="Soderlund C."/>
            <person name="Descour A."/>
            <person name="Kudrna D."/>
            <person name="Bomhoff M."/>
            <person name="Boyd L."/>
            <person name="Currie J."/>
            <person name="Angelova A."/>
            <person name="Collura K."/>
            <person name="Wissotski M."/>
            <person name="Ashley E."/>
            <person name="Morrow D."/>
            <person name="Fernandes J."/>
            <person name="Walbot V."/>
            <person name="Yu Y."/>
        </authorList>
    </citation>
    <scope>NUCLEOTIDE SEQUENCE</scope>
    <source>
        <strain evidence="2">B73</strain>
    </source>
</reference>
<accession>C4J5M9</accession>
<reference evidence="2" key="2">
    <citation type="submission" date="2012-06" db="EMBL/GenBank/DDBJ databases">
        <authorList>
            <person name="Yu Y."/>
            <person name="Currie J."/>
            <person name="Lomeli R."/>
            <person name="Angelova A."/>
            <person name="Collura K."/>
            <person name="Wissotski M."/>
            <person name="Campos D."/>
            <person name="Kudrna D."/>
            <person name="Golser W."/>
            <person name="Ashely E."/>
            <person name="Descour A."/>
            <person name="Fernandes J."/>
            <person name="Soderlund C."/>
            <person name="Walbot V."/>
        </authorList>
    </citation>
    <scope>NUCLEOTIDE SEQUENCE</scope>
    <source>
        <strain evidence="2">B73</strain>
    </source>
</reference>
<proteinExistence type="evidence at transcript level"/>
<name>C4J5M9_MAIZE</name>
<evidence type="ECO:0000256" key="1">
    <source>
        <dbReference type="SAM" id="MobiDB-lite"/>
    </source>
</evidence>
<dbReference type="EMBL" id="BT086126">
    <property type="protein sequence ID" value="ACR36479.1"/>
    <property type="molecule type" value="mRNA"/>
</dbReference>